<evidence type="ECO:0000313" key="2">
    <source>
        <dbReference type="Proteomes" id="UP000036356"/>
    </source>
</evidence>
<dbReference type="RefSeq" id="WP_161796486.1">
    <property type="nucleotide sequence ID" value="NZ_LDZY01000026.1"/>
</dbReference>
<name>A0A0J1FJY1_9FIRM</name>
<gene>
    <name evidence="1" type="ORF">DEAC_c43080</name>
</gene>
<proteinExistence type="predicted"/>
<dbReference type="EMBL" id="LDZY01000026">
    <property type="protein sequence ID" value="KLU63779.1"/>
    <property type="molecule type" value="Genomic_DNA"/>
</dbReference>
<dbReference type="AlphaFoldDB" id="A0A0J1FJY1"/>
<keyword evidence="2" id="KW-1185">Reference proteome</keyword>
<protein>
    <submittedName>
        <fullName evidence="1">Uncharacterized protein</fullName>
    </submittedName>
</protein>
<reference evidence="1 2" key="1">
    <citation type="submission" date="2015-06" db="EMBL/GenBank/DDBJ databases">
        <title>Draft genome of the moderately acidophilic sulfate reducer Candidatus Desulfosporosinus acididurans strain M1.</title>
        <authorList>
            <person name="Poehlein A."/>
            <person name="Petzsch P."/>
            <person name="Johnson B.D."/>
            <person name="Schloemann M."/>
            <person name="Daniel R."/>
            <person name="Muehling M."/>
        </authorList>
    </citation>
    <scope>NUCLEOTIDE SEQUENCE [LARGE SCALE GENOMIC DNA]</scope>
    <source>
        <strain evidence="1 2">M1</strain>
    </source>
</reference>
<evidence type="ECO:0000313" key="1">
    <source>
        <dbReference type="EMBL" id="KLU63779.1"/>
    </source>
</evidence>
<organism evidence="1 2">
    <name type="scientific">Desulfosporosinus acididurans</name>
    <dbReference type="NCBI Taxonomy" id="476652"/>
    <lineage>
        <taxon>Bacteria</taxon>
        <taxon>Bacillati</taxon>
        <taxon>Bacillota</taxon>
        <taxon>Clostridia</taxon>
        <taxon>Eubacteriales</taxon>
        <taxon>Desulfitobacteriaceae</taxon>
        <taxon>Desulfosporosinus</taxon>
    </lineage>
</organism>
<sequence length="52" mass="6162">MANKETKKELRIEYPDHPRINSVTHTCKGTITWEKALELVIVNRMKRLKLLD</sequence>
<accession>A0A0J1FJY1</accession>
<dbReference type="Proteomes" id="UP000036356">
    <property type="component" value="Unassembled WGS sequence"/>
</dbReference>
<comment type="caution">
    <text evidence="1">The sequence shown here is derived from an EMBL/GenBank/DDBJ whole genome shotgun (WGS) entry which is preliminary data.</text>
</comment>
<dbReference type="PATRIC" id="fig|476652.3.peg.4565"/>